<evidence type="ECO:0000256" key="1">
    <source>
        <dbReference type="SAM" id="MobiDB-lite"/>
    </source>
</evidence>
<dbReference type="EMBL" id="JASCZI010121249">
    <property type="protein sequence ID" value="MED6160806.1"/>
    <property type="molecule type" value="Genomic_DNA"/>
</dbReference>
<feature type="region of interest" description="Disordered" evidence="1">
    <location>
        <begin position="22"/>
        <end position="62"/>
    </location>
</feature>
<protein>
    <submittedName>
        <fullName evidence="2">Uncharacterized protein</fullName>
    </submittedName>
</protein>
<feature type="compositionally biased region" description="Polar residues" evidence="1">
    <location>
        <begin position="47"/>
        <end position="56"/>
    </location>
</feature>
<organism evidence="2 3">
    <name type="scientific">Stylosanthes scabra</name>
    <dbReference type="NCBI Taxonomy" id="79078"/>
    <lineage>
        <taxon>Eukaryota</taxon>
        <taxon>Viridiplantae</taxon>
        <taxon>Streptophyta</taxon>
        <taxon>Embryophyta</taxon>
        <taxon>Tracheophyta</taxon>
        <taxon>Spermatophyta</taxon>
        <taxon>Magnoliopsida</taxon>
        <taxon>eudicotyledons</taxon>
        <taxon>Gunneridae</taxon>
        <taxon>Pentapetalae</taxon>
        <taxon>rosids</taxon>
        <taxon>fabids</taxon>
        <taxon>Fabales</taxon>
        <taxon>Fabaceae</taxon>
        <taxon>Papilionoideae</taxon>
        <taxon>50 kb inversion clade</taxon>
        <taxon>dalbergioids sensu lato</taxon>
        <taxon>Dalbergieae</taxon>
        <taxon>Pterocarpus clade</taxon>
        <taxon>Stylosanthes</taxon>
    </lineage>
</organism>
<comment type="caution">
    <text evidence="2">The sequence shown here is derived from an EMBL/GenBank/DDBJ whole genome shotgun (WGS) entry which is preliminary data.</text>
</comment>
<dbReference type="Proteomes" id="UP001341840">
    <property type="component" value="Unassembled WGS sequence"/>
</dbReference>
<feature type="compositionally biased region" description="Polar residues" evidence="1">
    <location>
        <begin position="76"/>
        <end position="90"/>
    </location>
</feature>
<evidence type="ECO:0000313" key="3">
    <source>
        <dbReference type="Proteomes" id="UP001341840"/>
    </source>
</evidence>
<feature type="region of interest" description="Disordered" evidence="1">
    <location>
        <begin position="76"/>
        <end position="121"/>
    </location>
</feature>
<name>A0ABU6UIC9_9FABA</name>
<feature type="compositionally biased region" description="Acidic residues" evidence="1">
    <location>
        <begin position="91"/>
        <end position="119"/>
    </location>
</feature>
<sequence>MKALKRILRQDKGADVHLAKGKAKLHELSTRSSPKPAALRARLAAASQQEAPNNSAVPAPATARRIARMSDRDGLSNTAFANLNPINISSDSEEDPEIDPEEEDLEEEDPEEKDPEEENPERRILRKKILRWIQRKRIQKKTQKGIRRRTRKKIQQKTLRMMLRTRSWKIWQRRNQMTTIWMRYILLIISNRLLDEHSTRGVATRLIWDSLIF</sequence>
<reference evidence="2 3" key="1">
    <citation type="journal article" date="2023" name="Plants (Basel)">
        <title>Bridging the Gap: Combining Genomics and Transcriptomics Approaches to Understand Stylosanthes scabra, an Orphan Legume from the Brazilian Caatinga.</title>
        <authorList>
            <person name="Ferreira-Neto J.R.C."/>
            <person name="da Silva M.D."/>
            <person name="Binneck E."/>
            <person name="de Melo N.F."/>
            <person name="da Silva R.H."/>
            <person name="de Melo A.L.T.M."/>
            <person name="Pandolfi V."/>
            <person name="Bustamante F.O."/>
            <person name="Brasileiro-Vidal A.C."/>
            <person name="Benko-Iseppon A.M."/>
        </authorList>
    </citation>
    <scope>NUCLEOTIDE SEQUENCE [LARGE SCALE GENOMIC DNA]</scope>
    <source>
        <tissue evidence="2">Leaves</tissue>
    </source>
</reference>
<feature type="compositionally biased region" description="Low complexity" evidence="1">
    <location>
        <begin position="37"/>
        <end position="46"/>
    </location>
</feature>
<accession>A0ABU6UIC9</accession>
<keyword evidence="3" id="KW-1185">Reference proteome</keyword>
<evidence type="ECO:0000313" key="2">
    <source>
        <dbReference type="EMBL" id="MED6160806.1"/>
    </source>
</evidence>
<proteinExistence type="predicted"/>
<gene>
    <name evidence="2" type="ORF">PIB30_054754</name>
</gene>